<reference evidence="4" key="1">
    <citation type="submission" date="2021-01" db="EMBL/GenBank/DDBJ databases">
        <authorList>
            <person name="Kaushik A."/>
        </authorList>
    </citation>
    <scope>NUCLEOTIDE SEQUENCE</scope>
    <source>
        <strain evidence="4">AG3-T5</strain>
    </source>
</reference>
<evidence type="ECO:0000256" key="1">
    <source>
        <dbReference type="PROSITE-ProRule" id="PRU00339"/>
    </source>
</evidence>
<evidence type="ECO:0000313" key="5">
    <source>
        <dbReference type="Proteomes" id="UP000663841"/>
    </source>
</evidence>
<dbReference type="InterPro" id="IPR019734">
    <property type="entry name" value="TPR_rpt"/>
</dbReference>
<dbReference type="SUPFAM" id="SSF48452">
    <property type="entry name" value="TPR-like"/>
    <property type="match status" value="2"/>
</dbReference>
<dbReference type="PANTHER" id="PTHR10098:SF108">
    <property type="entry name" value="TETRATRICOPEPTIDE REPEAT PROTEIN 28"/>
    <property type="match status" value="1"/>
</dbReference>
<dbReference type="Gene3D" id="1.25.40.10">
    <property type="entry name" value="Tetratricopeptide repeat domain"/>
    <property type="match status" value="3"/>
</dbReference>
<proteinExistence type="predicted"/>
<feature type="domain" description="CHAT" evidence="3">
    <location>
        <begin position="1063"/>
        <end position="1344"/>
    </location>
</feature>
<comment type="caution">
    <text evidence="4">The sequence shown here is derived from an EMBL/GenBank/DDBJ whole genome shotgun (WGS) entry which is preliminary data.</text>
</comment>
<gene>
    <name evidence="4" type="ORF">RDB_LOCUS213642</name>
</gene>
<feature type="repeat" description="TPR" evidence="1">
    <location>
        <begin position="360"/>
        <end position="393"/>
    </location>
</feature>
<accession>A0A8H3H669</accession>
<dbReference type="Pfam" id="PF12770">
    <property type="entry name" value="CHAT"/>
    <property type="match status" value="1"/>
</dbReference>
<dbReference type="SMART" id="SM00028">
    <property type="entry name" value="TPR"/>
    <property type="match status" value="4"/>
</dbReference>
<dbReference type="Proteomes" id="UP000663841">
    <property type="component" value="Unassembled WGS sequence"/>
</dbReference>
<organism evidence="4 5">
    <name type="scientific">Rhizoctonia solani</name>
    <dbReference type="NCBI Taxonomy" id="456999"/>
    <lineage>
        <taxon>Eukaryota</taxon>
        <taxon>Fungi</taxon>
        <taxon>Dikarya</taxon>
        <taxon>Basidiomycota</taxon>
        <taxon>Agaricomycotina</taxon>
        <taxon>Agaricomycetes</taxon>
        <taxon>Cantharellales</taxon>
        <taxon>Ceratobasidiaceae</taxon>
        <taxon>Rhizoctonia</taxon>
    </lineage>
</organism>
<keyword evidence="1" id="KW-0802">TPR repeat</keyword>
<dbReference type="InterPro" id="IPR024983">
    <property type="entry name" value="CHAT_dom"/>
</dbReference>
<dbReference type="InterPro" id="IPR011990">
    <property type="entry name" value="TPR-like_helical_dom_sf"/>
</dbReference>
<evidence type="ECO:0000313" key="4">
    <source>
        <dbReference type="EMBL" id="CAE6483007.1"/>
    </source>
</evidence>
<feature type="region of interest" description="Disordered" evidence="2">
    <location>
        <begin position="25"/>
        <end position="59"/>
    </location>
</feature>
<evidence type="ECO:0000259" key="3">
    <source>
        <dbReference type="Pfam" id="PF12770"/>
    </source>
</evidence>
<dbReference type="EMBL" id="CAJMWW010000671">
    <property type="protein sequence ID" value="CAE6483007.1"/>
    <property type="molecule type" value="Genomic_DNA"/>
</dbReference>
<dbReference type="PROSITE" id="PS50005">
    <property type="entry name" value="TPR"/>
    <property type="match status" value="1"/>
</dbReference>
<sequence length="1344" mass="149531">MQSTDASGMPLENNMYFVNELVESQNTEHEDGNTLSGTVGLDTTMPGRPENEGGLGPKGLNYSEAGTSWMIARIFRMAMLKGEESGRSVGPLDTFPNMEQLKARQTQTEASSGMHYLNFWLMEGCIYLDHSLSGFQGAHLYLDAVLAHLTLKLDSMLEMDEEHARAEVLEQELIIFYMLRIGILATVESIDQLIEWGALVMSREPSYPVINTIVACLSHAGIEFLHRGLGEGGVDADMSIECHTRATTLIPESHPIMPSLLRSLGKSYHWRASNGTPPTEQVRADCAQAIQCYRAAIFLTPPQHEEFFDTLKGLGALLRKQIDQIKHLEDISFAIECASQITEIIPTEHPLLPSWFDTLAGFYQERFRLLFDQTDADQAIKYLNNAISLEPSDPDLLFELNLHLGIVHELRYQNVGKVQDFDVAIQYYKQAVLLVPEKFPSTSSHSSGSLLTVIGDAFWKKFIQLGDLSDLNVAMEYHYLALSQTPEGHPGRGNKLTKVGVTHLKRYECTGNPDDLTASLDWIHQALRVIPEDPEVLANLGACYAQKSQISGSPDDIDKGINYLGKALTLVPEESMRITALNNIGEAYRRRYMRLGNPDDLEQSMHHYTVAITRAEALEEPSQILPEILSNLGVAHADKYMLFEEQRDIDKAIQHLKRALSFSSQGPRKMSSMFVNLGVALTNRYNKLNNDQDINETIELLTDGLTHIPPESSARPVVLSNLGTAYLYRTEKYPNQEDIEAALSLLSQAVSSFPSEHSSMARMLNVLGKVHHAQFKYSGDTSSLHASSDHFSRAARHVTGRPLIRFEAAIRWARAASLYSTSENLQAYQTAMDLVPQLIWLGMTINQRYSQEGMQYVGDVTLEAAAVAISLEKYETALEWLEQGRSIVWGQTLQLRTPLDGLAAVYPSLAEDLTNIAHELHDVQSLGTDFSRALLTDPNKSPEMVTQRHRYLAKHYEETVREIRQKPGFESFLQPKRAAELLRIPQRGPVAVVNVHELRCDALILIPGKQEITHVALPSLSSQKAASCRARMESSHLNIRDRGVKKIDPFYEGKDGFQQILLELWEDVVKPVLDCLGYTTDAPHANTGNLPHITWCTTGALSFLPLHAAGHHNQLGARIFDYVISSYTPTLSSLIPKFTMSTKEKPRLLLVGQEYTPGYNPLPGTKEELARIRSCAQAHLSYTLLDGGKATTDAVLNAMEGHEWVHLACHAHQNSRNPLDSGFFLQDGTLSLLQISRKEFQGKGLAFLSACQTAKGDKELAEEAIHLASGMLMAGYPAVIATMWSVVDEDAPLVADAVYGELIENGQVDYQGAAKALHVAVGKLRERVGTDAFFRWVPYIHIGN</sequence>
<dbReference type="PANTHER" id="PTHR10098">
    <property type="entry name" value="RAPSYN-RELATED"/>
    <property type="match status" value="1"/>
</dbReference>
<evidence type="ECO:0000256" key="2">
    <source>
        <dbReference type="SAM" id="MobiDB-lite"/>
    </source>
</evidence>
<protein>
    <recommendedName>
        <fullName evidence="3">CHAT domain-containing protein</fullName>
    </recommendedName>
</protein>
<name>A0A8H3H669_9AGAM</name>